<evidence type="ECO:0000256" key="1">
    <source>
        <dbReference type="SAM" id="MobiDB-lite"/>
    </source>
</evidence>
<feature type="compositionally biased region" description="Polar residues" evidence="1">
    <location>
        <begin position="81"/>
        <end position="95"/>
    </location>
</feature>
<dbReference type="InterPro" id="IPR025486">
    <property type="entry name" value="DUF4378"/>
</dbReference>
<feature type="region of interest" description="Disordered" evidence="1">
    <location>
        <begin position="417"/>
        <end position="498"/>
    </location>
</feature>
<accession>A0ABP1BAZ1</accession>
<dbReference type="Proteomes" id="UP001497522">
    <property type="component" value="Chromosome 2"/>
</dbReference>
<feature type="region of interest" description="Disordered" evidence="1">
    <location>
        <begin position="81"/>
        <end position="183"/>
    </location>
</feature>
<sequence length="927" mass="103253">MQDQKCRMPPVTTSANPQLVSSSSEDPSSFDNETGCMKGIFQLFDRHHSFSSRRYGSKRITTENAGEYREDHHHWSSACNGKSLAESSADPTLNNKPRLDQGPEENKTPRLSFYFRKSSPTGTPTQASVNGSQTEQNVPRVSSSMDNEDMARSSFCREKPQIKGRDRHRYSVDGTRDPPQVSTCAPRLSADGRDVTQRQKAELQAKTSEGMQRGLSVVARLMGLEEIPSPSPSLQNVQHIKPPSREAKLIQGLLQYTPPGLATEPAPRQSGKYASLQEKGGRPMRNQGEGCQEPMPRPKLALSPKHLLMDGMPHIFRQQVPRDASNNCHPNVTKHFMEESTPTMPPDTNPSPGPEPLHGNMAHRLRQLRLRNLVQERKTLKHILEALQLKGLLHAPRHKQTAGTNFFSDSKLLLVPKGGQGRRPRLQPKGEIVSSPKTPRSAQVGNIKLLASPSAREPGSPGLPRPGSPNGVAFGSGSKRMPENVRSPQAKSMPQSQLSQELVKGRTAGIIGPESPRLRRPILSDSKSTNSTVEEYPKYQSLKGPVDVSILKSKQLSKLAKEREKCNGVLFEKSNFSKNDQMNSGPEQPSPVSVLDSTAFEDEECSLSSRAEEHAIQDALNALENVRRWSSAKSLKLVTVDSEETGVPTEVIAYQEALTGNDGHEAVLPEPTDYLKRLQPEIHLPSEIKIGPNSASMVPNSTSLENREAEWEFVQNLLVTSGLTRDGSPTTWSIHMQGHIIDPALLVQSERLQWEEKTKDRLYTFQQWCNTNEEQRRESVDHHLLFDTVNEILVRKCQLESLYTQPWVTPSRIFKFIQEKSKGQNLVREVWEELQGTTCTSLNDGGDNIQSILQKDLGCNNGHEWSDYGPMHGELGLELEQLIFKDLVDETVRELKCCSSSGDGACGRNSLPFRNEATARRQLHFTN</sequence>
<protein>
    <recommendedName>
        <fullName evidence="2">DUF4378 domain-containing protein</fullName>
    </recommendedName>
</protein>
<evidence type="ECO:0000313" key="4">
    <source>
        <dbReference type="Proteomes" id="UP001497522"/>
    </source>
</evidence>
<reference evidence="3 4" key="1">
    <citation type="submission" date="2024-03" db="EMBL/GenBank/DDBJ databases">
        <authorList>
            <consortium name="ELIXIR-Norway"/>
            <consortium name="Elixir Norway"/>
        </authorList>
    </citation>
    <scope>NUCLEOTIDE SEQUENCE [LARGE SCALE GENOMIC DNA]</scope>
</reference>
<proteinExistence type="predicted"/>
<gene>
    <name evidence="3" type="ORF">CSSPJE1EN2_LOCUS15029</name>
</gene>
<feature type="compositionally biased region" description="Polar residues" evidence="1">
    <location>
        <begin position="11"/>
        <end position="20"/>
    </location>
</feature>
<name>A0ABP1BAZ1_9BRYO</name>
<feature type="region of interest" description="Disordered" evidence="1">
    <location>
        <begin position="1"/>
        <end position="35"/>
    </location>
</feature>
<dbReference type="EMBL" id="OZ023703">
    <property type="protein sequence ID" value="CAK9872432.1"/>
    <property type="molecule type" value="Genomic_DNA"/>
</dbReference>
<dbReference type="PANTHER" id="PTHR31680:SF4">
    <property type="entry name" value="LONGIFOLIA PROTEIN"/>
    <property type="match status" value="1"/>
</dbReference>
<feature type="region of interest" description="Disordered" evidence="1">
    <location>
        <begin position="510"/>
        <end position="535"/>
    </location>
</feature>
<dbReference type="InterPro" id="IPR033334">
    <property type="entry name" value="LNG1/2"/>
</dbReference>
<evidence type="ECO:0000313" key="3">
    <source>
        <dbReference type="EMBL" id="CAK9872432.1"/>
    </source>
</evidence>
<feature type="region of interest" description="Disordered" evidence="1">
    <location>
        <begin position="276"/>
        <end position="297"/>
    </location>
</feature>
<dbReference type="Pfam" id="PF14309">
    <property type="entry name" value="DUF4378"/>
    <property type="match status" value="1"/>
</dbReference>
<evidence type="ECO:0000259" key="2">
    <source>
        <dbReference type="Pfam" id="PF14309"/>
    </source>
</evidence>
<dbReference type="PANTHER" id="PTHR31680">
    <property type="entry name" value="LONGIFOLIA PROTEIN"/>
    <property type="match status" value="1"/>
</dbReference>
<feature type="compositionally biased region" description="Polar residues" evidence="1">
    <location>
        <begin position="486"/>
        <end position="498"/>
    </location>
</feature>
<feature type="domain" description="DUF4378" evidence="2">
    <location>
        <begin position="711"/>
        <end position="890"/>
    </location>
</feature>
<keyword evidence="4" id="KW-1185">Reference proteome</keyword>
<feature type="compositionally biased region" description="Basic and acidic residues" evidence="1">
    <location>
        <begin position="149"/>
        <end position="176"/>
    </location>
</feature>
<organism evidence="3 4">
    <name type="scientific">Sphagnum jensenii</name>
    <dbReference type="NCBI Taxonomy" id="128206"/>
    <lineage>
        <taxon>Eukaryota</taxon>
        <taxon>Viridiplantae</taxon>
        <taxon>Streptophyta</taxon>
        <taxon>Embryophyta</taxon>
        <taxon>Bryophyta</taxon>
        <taxon>Sphagnophytina</taxon>
        <taxon>Sphagnopsida</taxon>
        <taxon>Sphagnales</taxon>
        <taxon>Sphagnaceae</taxon>
        <taxon>Sphagnum</taxon>
    </lineage>
</organism>
<feature type="compositionally biased region" description="Polar residues" evidence="1">
    <location>
        <begin position="118"/>
        <end position="145"/>
    </location>
</feature>
<feature type="compositionally biased region" description="Polar residues" evidence="1">
    <location>
        <begin position="435"/>
        <end position="444"/>
    </location>
</feature>
<feature type="compositionally biased region" description="Basic and acidic residues" evidence="1">
    <location>
        <begin position="97"/>
        <end position="108"/>
    </location>
</feature>